<dbReference type="KEGG" id="vtr:MYVALT_F_01410"/>
<protein>
    <submittedName>
        <fullName evidence="2">Uncharacterized protein</fullName>
    </submittedName>
</protein>
<dbReference type="AlphaFoldDB" id="A0A916NUV5"/>
<keyword evidence="3" id="KW-1185">Reference proteome</keyword>
<keyword evidence="1" id="KW-0812">Transmembrane</keyword>
<gene>
    <name evidence="2" type="ORF">MYVALT_F_01410</name>
</gene>
<name>A0A916NUV5_9BURK</name>
<dbReference type="Proteomes" id="UP000693996">
    <property type="component" value="Chromosome"/>
</dbReference>
<keyword evidence="1" id="KW-0472">Membrane</keyword>
<accession>A0A916NUV5</accession>
<sequence length="105" mass="12416">MLTYQGGHYEFHINTHSSNWLSRSEVGAKTVRLMELYNMLLNTLKLCLVDTVYIAFLAGFYEKRGERDMYPNPSRRDGKPYNTPLWCRSNLIRICLLIDEQHYHS</sequence>
<proteinExistence type="predicted"/>
<dbReference type="EMBL" id="OU343031">
    <property type="protein sequence ID" value="CAG7600641.1"/>
    <property type="molecule type" value="Genomic_DNA"/>
</dbReference>
<reference evidence="2" key="1">
    <citation type="submission" date="2021-06" db="EMBL/GenBank/DDBJ databases">
        <authorList>
            <person name="Szabo G."/>
        </authorList>
    </citation>
    <scope>NUCLEOTIDE SEQUENCE</scope>
    <source>
        <strain evidence="2">MYVALT</strain>
    </source>
</reference>
<feature type="transmembrane region" description="Helical" evidence="1">
    <location>
        <begin position="39"/>
        <end position="61"/>
    </location>
</feature>
<evidence type="ECO:0000313" key="2">
    <source>
        <dbReference type="EMBL" id="CAG7600641.1"/>
    </source>
</evidence>
<organism evidence="2 3">
    <name type="scientific">Candidatus Vallotiella hemipterorum</name>
    <dbReference type="NCBI Taxonomy" id="1177213"/>
    <lineage>
        <taxon>Bacteria</taxon>
        <taxon>Pseudomonadati</taxon>
        <taxon>Pseudomonadota</taxon>
        <taxon>Betaproteobacteria</taxon>
        <taxon>Burkholderiales</taxon>
        <taxon>Burkholderiaceae</taxon>
        <taxon>Candidatus Vallotiella</taxon>
    </lineage>
</organism>
<evidence type="ECO:0000256" key="1">
    <source>
        <dbReference type="SAM" id="Phobius"/>
    </source>
</evidence>
<keyword evidence="1" id="KW-1133">Transmembrane helix</keyword>
<evidence type="ECO:0000313" key="3">
    <source>
        <dbReference type="Proteomes" id="UP000693996"/>
    </source>
</evidence>